<reference evidence="2" key="1">
    <citation type="submission" date="2022-01" db="EMBL/GenBank/DDBJ databases">
        <authorList>
            <person name="King R."/>
        </authorList>
    </citation>
    <scope>NUCLEOTIDE SEQUENCE</scope>
</reference>
<feature type="compositionally biased region" description="Polar residues" evidence="1">
    <location>
        <begin position="216"/>
        <end position="237"/>
    </location>
</feature>
<feature type="compositionally biased region" description="Basic and acidic residues" evidence="1">
    <location>
        <begin position="13"/>
        <end position="22"/>
    </location>
</feature>
<accession>A0A9P0GYK0</accession>
<evidence type="ECO:0000313" key="2">
    <source>
        <dbReference type="EMBL" id="CAH1185755.1"/>
    </source>
</evidence>
<feature type="compositionally biased region" description="Basic and acidic residues" evidence="1">
    <location>
        <begin position="184"/>
        <end position="195"/>
    </location>
</feature>
<sequence length="389" mass="43938">MSDSSTEEDVDLTEFKLEKRDISPAPPRRSINTLGSYSLSPFAFTAQESNLPSTSDEFSKKIRSKSPIAVVQTKVSIDKTTKTSNKSLASSKEFKMVKENPANINLPSLLPMQNEFLVSTKEIKHVTRSRTPKNKTVIYKNKSLSPIRLLKPSKVSKETKHSKYNSPSQRKILAKRMQEITSTKSEEAKSAERRSRSLASRWIVPTKPKETEPSKTRSNSSPNKRSRTPTANKSLTESLPKKTPAEQLPKKTSKEAEVKRPSSSRKKLKEDIESRRPREITKRKKLQNRATSPIKSLAKTPTSKPKSSKPSHSPKVHHTKIVYSNEYIKKRSFTFSAPFRRAASTQYGRTSRDKSVETSTLPQEVACEHRVCRVADSSGNLYSFLFKLV</sequence>
<feature type="compositionally biased region" description="Acidic residues" evidence="1">
    <location>
        <begin position="1"/>
        <end position="12"/>
    </location>
</feature>
<organism evidence="2 3">
    <name type="scientific">Phyllotreta striolata</name>
    <name type="common">Striped flea beetle</name>
    <name type="synonym">Crioceris striolata</name>
    <dbReference type="NCBI Taxonomy" id="444603"/>
    <lineage>
        <taxon>Eukaryota</taxon>
        <taxon>Metazoa</taxon>
        <taxon>Ecdysozoa</taxon>
        <taxon>Arthropoda</taxon>
        <taxon>Hexapoda</taxon>
        <taxon>Insecta</taxon>
        <taxon>Pterygota</taxon>
        <taxon>Neoptera</taxon>
        <taxon>Endopterygota</taxon>
        <taxon>Coleoptera</taxon>
        <taxon>Polyphaga</taxon>
        <taxon>Cucujiformia</taxon>
        <taxon>Chrysomeloidea</taxon>
        <taxon>Chrysomelidae</taxon>
        <taxon>Galerucinae</taxon>
        <taxon>Alticini</taxon>
        <taxon>Phyllotreta</taxon>
    </lineage>
</organism>
<dbReference type="Proteomes" id="UP001153712">
    <property type="component" value="Chromosome 5"/>
</dbReference>
<protein>
    <submittedName>
        <fullName evidence="2">Uncharacterized protein</fullName>
    </submittedName>
</protein>
<proteinExistence type="predicted"/>
<feature type="region of interest" description="Disordered" evidence="1">
    <location>
        <begin position="1"/>
        <end position="31"/>
    </location>
</feature>
<evidence type="ECO:0000256" key="1">
    <source>
        <dbReference type="SAM" id="MobiDB-lite"/>
    </source>
</evidence>
<feature type="compositionally biased region" description="Basic and acidic residues" evidence="1">
    <location>
        <begin position="268"/>
        <end position="280"/>
    </location>
</feature>
<dbReference type="EMBL" id="OU900098">
    <property type="protein sequence ID" value="CAH1185755.1"/>
    <property type="molecule type" value="Genomic_DNA"/>
</dbReference>
<feature type="region of interest" description="Disordered" evidence="1">
    <location>
        <begin position="149"/>
        <end position="316"/>
    </location>
</feature>
<gene>
    <name evidence="2" type="ORF">PHYEVI_LOCUS8914</name>
</gene>
<name>A0A9P0GYK0_PHYSR</name>
<evidence type="ECO:0000313" key="3">
    <source>
        <dbReference type="Proteomes" id="UP001153712"/>
    </source>
</evidence>
<feature type="compositionally biased region" description="Basic and acidic residues" evidence="1">
    <location>
        <begin position="239"/>
        <end position="260"/>
    </location>
</feature>
<feature type="compositionally biased region" description="Basic residues" evidence="1">
    <location>
        <begin position="306"/>
        <end position="316"/>
    </location>
</feature>
<keyword evidence="3" id="KW-1185">Reference proteome</keyword>
<dbReference type="AlphaFoldDB" id="A0A9P0GYK0"/>